<dbReference type="SMART" id="SM00645">
    <property type="entry name" value="Pept_C1"/>
    <property type="match status" value="1"/>
</dbReference>
<keyword evidence="2" id="KW-0645">Protease</keyword>
<dbReference type="InterPro" id="IPR000242">
    <property type="entry name" value="PTP_cat"/>
</dbReference>
<keyword evidence="12" id="KW-1185">Reference proteome</keyword>
<feature type="transmembrane region" description="Helical" evidence="9">
    <location>
        <begin position="727"/>
        <end position="750"/>
    </location>
</feature>
<dbReference type="PROSITE" id="PS50055">
    <property type="entry name" value="TYR_PHOSPHATASE_PTP"/>
    <property type="match status" value="1"/>
</dbReference>
<evidence type="ECO:0000313" key="11">
    <source>
        <dbReference type="EMBL" id="KAJ8302866.1"/>
    </source>
</evidence>
<evidence type="ECO:0000256" key="8">
    <source>
        <dbReference type="ARBA" id="ARBA00023180"/>
    </source>
</evidence>
<dbReference type="SUPFAM" id="SSF52799">
    <property type="entry name" value="(Phosphotyrosine protein) phosphatases II"/>
    <property type="match status" value="2"/>
</dbReference>
<evidence type="ECO:0000256" key="5">
    <source>
        <dbReference type="ARBA" id="ARBA00022807"/>
    </source>
</evidence>
<keyword evidence="7" id="KW-1015">Disulfide bond</keyword>
<keyword evidence="6" id="KW-0865">Zymogen</keyword>
<reference evidence="11 12" key="1">
    <citation type="submission" date="2022-12" db="EMBL/GenBank/DDBJ databases">
        <title>Chromosome-level genome of Tegillarca granosa.</title>
        <authorList>
            <person name="Kim J."/>
        </authorList>
    </citation>
    <scope>NUCLEOTIDE SEQUENCE [LARGE SCALE GENOMIC DNA]</scope>
    <source>
        <strain evidence="11">Teg-2019</strain>
        <tissue evidence="11">Adductor muscle</tissue>
    </source>
</reference>
<keyword evidence="9" id="KW-0812">Transmembrane</keyword>
<evidence type="ECO:0000313" key="12">
    <source>
        <dbReference type="Proteomes" id="UP001217089"/>
    </source>
</evidence>
<dbReference type="SMART" id="SM00181">
    <property type="entry name" value="EGF"/>
    <property type="match status" value="5"/>
</dbReference>
<dbReference type="Pfam" id="PF00102">
    <property type="entry name" value="Y_phosphatase"/>
    <property type="match status" value="1"/>
</dbReference>
<protein>
    <recommendedName>
        <fullName evidence="10">Tyrosine-protein phosphatase domain-containing protein</fullName>
    </recommendedName>
</protein>
<name>A0ABQ9EEL0_TEGGR</name>
<feature type="transmembrane region" description="Helical" evidence="9">
    <location>
        <begin position="1005"/>
        <end position="1023"/>
    </location>
</feature>
<dbReference type="CDD" id="cd02698">
    <property type="entry name" value="Peptidase_C1A_CathepsinX"/>
    <property type="match status" value="1"/>
</dbReference>
<dbReference type="InterPro" id="IPR033157">
    <property type="entry name" value="CTSZ"/>
</dbReference>
<comment type="caution">
    <text evidence="11">The sequence shown here is derived from an EMBL/GenBank/DDBJ whole genome shotgun (WGS) entry which is preliminary data.</text>
</comment>
<keyword evidence="9" id="KW-0472">Membrane</keyword>
<dbReference type="InterPro" id="IPR042635">
    <property type="entry name" value="MEGF10/SREC1/2-like"/>
</dbReference>
<proteinExistence type="predicted"/>
<evidence type="ECO:0000256" key="7">
    <source>
        <dbReference type="ARBA" id="ARBA00023157"/>
    </source>
</evidence>
<keyword evidence="1" id="KW-0245">EGF-like domain</keyword>
<evidence type="ECO:0000259" key="10">
    <source>
        <dbReference type="PROSITE" id="PS50055"/>
    </source>
</evidence>
<evidence type="ECO:0000256" key="4">
    <source>
        <dbReference type="ARBA" id="ARBA00022801"/>
    </source>
</evidence>
<keyword evidence="4" id="KW-0378">Hydrolase</keyword>
<dbReference type="Pfam" id="PF00112">
    <property type="entry name" value="Peptidase_C1"/>
    <property type="match status" value="1"/>
</dbReference>
<evidence type="ECO:0000256" key="2">
    <source>
        <dbReference type="ARBA" id="ARBA00022670"/>
    </source>
</evidence>
<dbReference type="InterPro" id="IPR025661">
    <property type="entry name" value="Pept_asp_AS"/>
</dbReference>
<keyword evidence="9" id="KW-1133">Transmembrane helix</keyword>
<dbReference type="InterPro" id="IPR038765">
    <property type="entry name" value="Papain-like_cys_pep_sf"/>
</dbReference>
<evidence type="ECO:0000256" key="9">
    <source>
        <dbReference type="SAM" id="Phobius"/>
    </source>
</evidence>
<sequence>MHDDDDDDVNDDRGYNLDQIKCYLLVKERKNVTEISLGFNMVAAIQKYSVGCIYIYVQKRTKQRPFEVLNLASLPVSWDWRNFSGTGMNILNCGSCWAMGSTSALADRINIKRNGKWPPVYLSVQEVIDCGNAGSCEGGDDLSVYKFAHEKGIPDETCNNYQAKDQKCTEFNQCGTCTTFNQCETVKNYNLWKVGDYGSVKGRENMMAEIYKNGPISCGVMATDKFENYKGGIYSEYHLVASVNHIISVAGWGVDPETGVEYWIGRNSWGTPWGEHGWFRIVTSKYNGGKGNRYNLDIESMCSYGDPIIPNDLSESFVIVNSCQHVMKTHWSPFRTKESKGDFIAVRRLNGFQITFRMDRNWQNEETCYRDIDPGFPPNITTIDGCTGPGRYVTIFNYNVDAKDTNVGAILELCEVQGFQIFISHQNKGNNCFIIPKKISELSEKELTIVDNLNNLINKQQHLSLSVCGENTFGFGCASRCNCLQGTCNHITECDANKNEFGRDCNFTCHCLEETCNSTTGVCDKKGCLKGWEGPTCSTPCKMDNFGRDCKFTCHCLNGSCPPTTGICTDKTCKPGWLTETCSQPCKNNTFGENCKTTCHCNQGACNNSNGQCFTKGCKAGWKGNSCSTQCTGNAFGPDCKYTCHCLNGTCDRINGTCTIPGCKPGYQSETCSKQCENGTFGSSCEQNCYCLSDTCHNENGICATQRCKEGWTGETCSDKIQQGSSIGIAVGVVIAVIVITAVVIIIFVYRRRRLSLTDDHSRVVLKTLPGDPNSDYINANYIDAKCFKYWPDVSKYQVHGDLKIELEWEIDNLYFTNRKLKVTHKKEQYIFLYESLLECFDFQETSLSKDEFTQFGNQDKRIKAEFTKLVKNIPKYDKTAYTGGNEKYNQPKNRNQNILPVDKFRPYLMSQDSTRSNYINAVIVPSYKEHTGYLVTQFPLEDTVVDFWCLVYDHDSPTVVTLDCSSENEKDNERSVKVFEVQSWRQGAVTPSSGQIYIMVEEQFILMLIFLFLTFTVLYIKLKMDISKLDLKLVAAFSQNLEFVIKVFDVYFNQCIGNEFGEDCKKTCHCLNGTCNPMNGSCDIAGCEPECENNFYDLNSTSLANMQLFKRMTIKRRHMSTILLIIPY</sequence>
<dbReference type="PROSITE" id="PS00640">
    <property type="entry name" value="THIOL_PROTEASE_ASN"/>
    <property type="match status" value="1"/>
</dbReference>
<dbReference type="PANTHER" id="PTHR24043:SF8">
    <property type="entry name" value="EGF-LIKE DOMAIN-CONTAINING PROTEIN"/>
    <property type="match status" value="1"/>
</dbReference>
<evidence type="ECO:0000256" key="3">
    <source>
        <dbReference type="ARBA" id="ARBA00022729"/>
    </source>
</evidence>
<dbReference type="Gene3D" id="3.90.70.10">
    <property type="entry name" value="Cysteine proteinases"/>
    <property type="match status" value="1"/>
</dbReference>
<gene>
    <name evidence="11" type="ORF">KUTeg_019262</name>
</gene>
<dbReference type="Proteomes" id="UP001217089">
    <property type="component" value="Unassembled WGS sequence"/>
</dbReference>
<dbReference type="EMBL" id="JARBDR010000917">
    <property type="protein sequence ID" value="KAJ8302866.1"/>
    <property type="molecule type" value="Genomic_DNA"/>
</dbReference>
<dbReference type="Gene3D" id="3.90.190.10">
    <property type="entry name" value="Protein tyrosine phosphatase superfamily"/>
    <property type="match status" value="2"/>
</dbReference>
<dbReference type="Gene3D" id="2.170.300.10">
    <property type="entry name" value="Tie2 ligand-binding domain superfamily"/>
    <property type="match status" value="2"/>
</dbReference>
<dbReference type="InterPro" id="IPR000668">
    <property type="entry name" value="Peptidase_C1A_C"/>
</dbReference>
<keyword evidence="3" id="KW-0732">Signal</keyword>
<evidence type="ECO:0000256" key="1">
    <source>
        <dbReference type="ARBA" id="ARBA00022536"/>
    </source>
</evidence>
<keyword evidence="8" id="KW-0325">Glycoprotein</keyword>
<evidence type="ECO:0000256" key="6">
    <source>
        <dbReference type="ARBA" id="ARBA00023145"/>
    </source>
</evidence>
<keyword evidence="5" id="KW-0788">Thiol protease</keyword>
<dbReference type="InterPro" id="IPR000742">
    <property type="entry name" value="EGF"/>
</dbReference>
<dbReference type="SUPFAM" id="SSF54001">
    <property type="entry name" value="Cysteine proteinases"/>
    <property type="match status" value="1"/>
</dbReference>
<accession>A0ABQ9EEL0</accession>
<dbReference type="InterPro" id="IPR029021">
    <property type="entry name" value="Prot-tyrosine_phosphatase-like"/>
</dbReference>
<dbReference type="PANTHER" id="PTHR24043">
    <property type="entry name" value="SCAVENGER RECEPTOR CLASS F"/>
    <property type="match status" value="1"/>
</dbReference>
<feature type="domain" description="Tyrosine-protein phosphatase" evidence="10">
    <location>
        <begin position="863"/>
        <end position="971"/>
    </location>
</feature>
<dbReference type="SMART" id="SM00194">
    <property type="entry name" value="PTPc"/>
    <property type="match status" value="1"/>
</dbReference>
<organism evidence="11 12">
    <name type="scientific">Tegillarca granosa</name>
    <name type="common">Malaysian cockle</name>
    <name type="synonym">Anadara granosa</name>
    <dbReference type="NCBI Taxonomy" id="220873"/>
    <lineage>
        <taxon>Eukaryota</taxon>
        <taxon>Metazoa</taxon>
        <taxon>Spiralia</taxon>
        <taxon>Lophotrochozoa</taxon>
        <taxon>Mollusca</taxon>
        <taxon>Bivalvia</taxon>
        <taxon>Autobranchia</taxon>
        <taxon>Pteriomorphia</taxon>
        <taxon>Arcoida</taxon>
        <taxon>Arcoidea</taxon>
        <taxon>Arcidae</taxon>
        <taxon>Tegillarca</taxon>
    </lineage>
</organism>